<dbReference type="Proteomes" id="UP000006322">
    <property type="component" value="Unassembled WGS sequence"/>
</dbReference>
<dbReference type="OrthoDB" id="5457369at2"/>
<evidence type="ECO:0008006" key="3">
    <source>
        <dbReference type="Google" id="ProtNLM"/>
    </source>
</evidence>
<accession>K6ZWG2</accession>
<dbReference type="STRING" id="1129793.GPLA_2218"/>
<dbReference type="Gene3D" id="3.40.50.10600">
    <property type="entry name" value="SpoIIaa-like domains"/>
    <property type="match status" value="1"/>
</dbReference>
<organism evidence="1 2">
    <name type="scientific">Paraglaciecola polaris LMG 21857</name>
    <dbReference type="NCBI Taxonomy" id="1129793"/>
    <lineage>
        <taxon>Bacteria</taxon>
        <taxon>Pseudomonadati</taxon>
        <taxon>Pseudomonadota</taxon>
        <taxon>Gammaproteobacteria</taxon>
        <taxon>Alteromonadales</taxon>
        <taxon>Alteromonadaceae</taxon>
        <taxon>Paraglaciecola</taxon>
    </lineage>
</organism>
<dbReference type="InterPro" id="IPR036513">
    <property type="entry name" value="STAS_dom_sf"/>
</dbReference>
<dbReference type="SUPFAM" id="SSF52091">
    <property type="entry name" value="SpoIIaa-like"/>
    <property type="match status" value="1"/>
</dbReference>
<comment type="caution">
    <text evidence="1">The sequence shown here is derived from an EMBL/GenBank/DDBJ whole genome shotgun (WGS) entry which is preliminary data.</text>
</comment>
<dbReference type="InterPro" id="IPR038396">
    <property type="entry name" value="SpoIIAA-like_sf"/>
</dbReference>
<evidence type="ECO:0000313" key="2">
    <source>
        <dbReference type="Proteomes" id="UP000006322"/>
    </source>
</evidence>
<dbReference type="AlphaFoldDB" id="K6ZWG2"/>
<dbReference type="RefSeq" id="WP_007104906.1">
    <property type="nucleotide sequence ID" value="NZ_BAER01000047.1"/>
</dbReference>
<sequence>MITLLPQSEGRVIGIQVSGKIDKAEEQKWIDTFNKLIAKHQQINVLISLVGDIDVGVEVAYEDLSWTLHHLSNMNKLAFVSSSRVLKWLVAVDSPFAKLVGIDEKYFTPQELQDAWSWVK</sequence>
<dbReference type="InterPro" id="IPR021866">
    <property type="entry name" value="SpoIIAA-like"/>
</dbReference>
<dbReference type="EMBL" id="BAER01000047">
    <property type="protein sequence ID" value="GAC33123.1"/>
    <property type="molecule type" value="Genomic_DNA"/>
</dbReference>
<keyword evidence="2" id="KW-1185">Reference proteome</keyword>
<gene>
    <name evidence="1" type="ORF">GPLA_2218</name>
</gene>
<name>K6ZWG2_9ALTE</name>
<dbReference type="Pfam" id="PF11964">
    <property type="entry name" value="SpoIIAA-like"/>
    <property type="match status" value="1"/>
</dbReference>
<reference evidence="2" key="1">
    <citation type="journal article" date="2014" name="Environ. Microbiol.">
        <title>Comparative genomics of the marine bacterial genus Glaciecola reveals the high degree of genomic diversity and genomic characteristic for cold adaptation.</title>
        <authorList>
            <person name="Qin Q.L."/>
            <person name="Xie B.B."/>
            <person name="Yu Y."/>
            <person name="Shu Y.L."/>
            <person name="Rong J.C."/>
            <person name="Zhang Y.J."/>
            <person name="Zhao D.L."/>
            <person name="Chen X.L."/>
            <person name="Zhang X.Y."/>
            <person name="Chen B."/>
            <person name="Zhou B.C."/>
            <person name="Zhang Y.Z."/>
        </authorList>
    </citation>
    <scope>NUCLEOTIDE SEQUENCE [LARGE SCALE GENOMIC DNA]</scope>
    <source>
        <strain evidence="2">LMG 21857</strain>
    </source>
</reference>
<proteinExistence type="predicted"/>
<protein>
    <recommendedName>
        <fullName evidence="3">STAS/SEC14 domain-containing protein</fullName>
    </recommendedName>
</protein>
<evidence type="ECO:0000313" key="1">
    <source>
        <dbReference type="EMBL" id="GAC33123.1"/>
    </source>
</evidence>